<dbReference type="EMBL" id="QFPP01000848">
    <property type="protein sequence ID" value="PZQ57250.1"/>
    <property type="molecule type" value="Genomic_DNA"/>
</dbReference>
<reference evidence="5 6" key="1">
    <citation type="submission" date="2017-08" db="EMBL/GenBank/DDBJ databases">
        <title>Infants hospitalized years apart are colonized by the same room-sourced microbial strains.</title>
        <authorList>
            <person name="Brooks B."/>
            <person name="Olm M.R."/>
            <person name="Firek B.A."/>
            <person name="Baker R."/>
            <person name="Thomas B.C."/>
            <person name="Morowitz M.J."/>
            <person name="Banfield J.F."/>
        </authorList>
    </citation>
    <scope>NUCLEOTIDE SEQUENCE [LARGE SCALE GENOMIC DNA]</scope>
    <source>
        <strain evidence="5">S2_005_003_R2_41</strain>
    </source>
</reference>
<dbReference type="InterPro" id="IPR049668">
    <property type="entry name" value="AndR"/>
</dbReference>
<dbReference type="InterPro" id="IPR035418">
    <property type="entry name" value="AraC-bd_2"/>
</dbReference>
<dbReference type="PANTHER" id="PTHR46796:SF12">
    <property type="entry name" value="HTH-TYPE DNA-BINDING TRANSCRIPTIONAL ACTIVATOR EUTR"/>
    <property type="match status" value="1"/>
</dbReference>
<keyword evidence="2" id="KW-0238">DNA-binding</keyword>
<dbReference type="AlphaFoldDB" id="A0A2W5R157"/>
<dbReference type="SUPFAM" id="SSF46689">
    <property type="entry name" value="Homeodomain-like"/>
    <property type="match status" value="2"/>
</dbReference>
<dbReference type="InterPro" id="IPR018060">
    <property type="entry name" value="HTH_AraC"/>
</dbReference>
<dbReference type="GO" id="GO:0003700">
    <property type="term" value="F:DNA-binding transcription factor activity"/>
    <property type="evidence" value="ECO:0007669"/>
    <property type="project" value="InterPro"/>
</dbReference>
<dbReference type="PANTHER" id="PTHR46796">
    <property type="entry name" value="HTH-TYPE TRANSCRIPTIONAL ACTIVATOR RHAS-RELATED"/>
    <property type="match status" value="1"/>
</dbReference>
<evidence type="ECO:0000313" key="6">
    <source>
        <dbReference type="Proteomes" id="UP000249135"/>
    </source>
</evidence>
<dbReference type="NCBIfam" id="NF041686">
    <property type="entry name" value="ant_diox_reg_AndR"/>
    <property type="match status" value="1"/>
</dbReference>
<gene>
    <name evidence="5" type="ORF">DI563_31740</name>
</gene>
<organism evidence="5 6">
    <name type="scientific">Variovorax paradoxus</name>
    <dbReference type="NCBI Taxonomy" id="34073"/>
    <lineage>
        <taxon>Bacteria</taxon>
        <taxon>Pseudomonadati</taxon>
        <taxon>Pseudomonadota</taxon>
        <taxon>Betaproteobacteria</taxon>
        <taxon>Burkholderiales</taxon>
        <taxon>Comamonadaceae</taxon>
        <taxon>Variovorax</taxon>
    </lineage>
</organism>
<evidence type="ECO:0000256" key="2">
    <source>
        <dbReference type="ARBA" id="ARBA00023125"/>
    </source>
</evidence>
<dbReference type="SMART" id="SM00342">
    <property type="entry name" value="HTH_ARAC"/>
    <property type="match status" value="1"/>
</dbReference>
<evidence type="ECO:0000256" key="1">
    <source>
        <dbReference type="ARBA" id="ARBA00023015"/>
    </source>
</evidence>
<accession>A0A2W5R157</accession>
<dbReference type="GO" id="GO:0043565">
    <property type="term" value="F:sequence-specific DNA binding"/>
    <property type="evidence" value="ECO:0007669"/>
    <property type="project" value="InterPro"/>
</dbReference>
<evidence type="ECO:0000313" key="5">
    <source>
        <dbReference type="EMBL" id="PZQ57250.1"/>
    </source>
</evidence>
<proteinExistence type="predicted"/>
<protein>
    <submittedName>
        <fullName evidence="5">AraC family transcriptional regulator</fullName>
    </submittedName>
</protein>
<keyword evidence="1" id="KW-0805">Transcription regulation</keyword>
<dbReference type="InterPro" id="IPR009057">
    <property type="entry name" value="Homeodomain-like_sf"/>
</dbReference>
<evidence type="ECO:0000256" key="3">
    <source>
        <dbReference type="ARBA" id="ARBA00023163"/>
    </source>
</evidence>
<dbReference type="Pfam" id="PF14525">
    <property type="entry name" value="AraC_binding_2"/>
    <property type="match status" value="1"/>
</dbReference>
<dbReference type="InterPro" id="IPR050204">
    <property type="entry name" value="AraC_XylS_family_regulators"/>
</dbReference>
<comment type="caution">
    <text evidence="5">The sequence shown here is derived from an EMBL/GenBank/DDBJ whole genome shotgun (WGS) entry which is preliminary data.</text>
</comment>
<feature type="domain" description="HTH araC/xylS-type" evidence="4">
    <location>
        <begin position="232"/>
        <end position="332"/>
    </location>
</feature>
<dbReference type="Pfam" id="PF12833">
    <property type="entry name" value="HTH_18"/>
    <property type="match status" value="1"/>
</dbReference>
<dbReference type="Gene3D" id="1.10.10.60">
    <property type="entry name" value="Homeodomain-like"/>
    <property type="match status" value="1"/>
</dbReference>
<dbReference type="Proteomes" id="UP000249135">
    <property type="component" value="Unassembled WGS sequence"/>
</dbReference>
<name>A0A2W5R157_VARPD</name>
<keyword evidence="3" id="KW-0804">Transcription</keyword>
<evidence type="ECO:0000259" key="4">
    <source>
        <dbReference type="PROSITE" id="PS01124"/>
    </source>
</evidence>
<dbReference type="PROSITE" id="PS01124">
    <property type="entry name" value="HTH_ARAC_FAMILY_2"/>
    <property type="match status" value="1"/>
</dbReference>
<sequence length="334" mass="37272">MRTAIAPSAPRASAFEPALLRANRLFESQDLDDTRERISRVMQPHHLRPLGRPEGGRSHMDFLRLGGIGVGTIGFGEAMRVDVEHVEDYHLLMFCLRGSAQASVGERALQVDAHHGMICAPGARFVADLTADCEQFVLRLDRAMVEAHVGRPIRFDEVLDLRRPAMQAWLDQLRLLLTSEALMETVRRHPLVALEMERLLLRLLLDGQAWDDAPLRAPAPRAAHGASPGCVRRAEVFMQAHADEPLRLGDIAQAAGVPVRTLLEAFRRARDCSPMQYLRDMRLDVAHRRLREPQAGTTVSAVAMDCGFAHLGRFSQSYRTRFGESPSDTLRRAG</sequence>
<dbReference type="PROSITE" id="PS00041">
    <property type="entry name" value="HTH_ARAC_FAMILY_1"/>
    <property type="match status" value="1"/>
</dbReference>
<dbReference type="InterPro" id="IPR018062">
    <property type="entry name" value="HTH_AraC-typ_CS"/>
</dbReference>